<evidence type="ECO:0000313" key="1">
    <source>
        <dbReference type="EMBL" id="CEJ56661.1"/>
    </source>
</evidence>
<reference evidence="2" key="1">
    <citation type="journal article" date="2015" name="Genome Announc.">
        <title>Draft genome sequence of the fungus Penicillium brasilianum MG11.</title>
        <authorList>
            <person name="Horn F."/>
            <person name="Linde J."/>
            <person name="Mattern D.J."/>
            <person name="Walther G."/>
            <person name="Guthke R."/>
            <person name="Brakhage A.A."/>
            <person name="Valiante V."/>
        </authorList>
    </citation>
    <scope>NUCLEOTIDE SEQUENCE [LARGE SCALE GENOMIC DNA]</scope>
    <source>
        <strain evidence="2">MG11</strain>
    </source>
</reference>
<dbReference type="AlphaFoldDB" id="A0A0F7TLA1"/>
<dbReference type="Proteomes" id="UP000042958">
    <property type="component" value="Unassembled WGS sequence"/>
</dbReference>
<protein>
    <submittedName>
        <fullName evidence="1">Uncharacterized protein</fullName>
    </submittedName>
</protein>
<gene>
    <name evidence="1" type="ORF">PMG11_02862</name>
</gene>
<proteinExistence type="predicted"/>
<sequence length="212" mass="24209">MLDNLRLASGSCSFLPSGWEVHGLAQSSWIEDYRVHRAIWCLQVFSDLYRASSSKPVQSNTAHGSFWGGWNWSQFEIEESLLYPPLRDMHEVVEEEIQTVAHVLQDRVASNQVCVAKEEREIPYFPSLEMKVGLNYPTWPARSMPANMGVDTWKRGKASTRAPGIDKLFLRTLKETFFGSYSDDLNDTLPHRGLGIVLWGLRRLDSIDFAFP</sequence>
<name>A0A0F7TLA1_PENBI</name>
<dbReference type="EMBL" id="CDHK01000002">
    <property type="protein sequence ID" value="CEJ56661.1"/>
    <property type="molecule type" value="Genomic_DNA"/>
</dbReference>
<dbReference type="OrthoDB" id="4358152at2759"/>
<evidence type="ECO:0000313" key="2">
    <source>
        <dbReference type="Proteomes" id="UP000042958"/>
    </source>
</evidence>
<keyword evidence="2" id="KW-1185">Reference proteome</keyword>
<accession>A0A0F7TLA1</accession>
<organism evidence="1 2">
    <name type="scientific">Penicillium brasilianum</name>
    <dbReference type="NCBI Taxonomy" id="104259"/>
    <lineage>
        <taxon>Eukaryota</taxon>
        <taxon>Fungi</taxon>
        <taxon>Dikarya</taxon>
        <taxon>Ascomycota</taxon>
        <taxon>Pezizomycotina</taxon>
        <taxon>Eurotiomycetes</taxon>
        <taxon>Eurotiomycetidae</taxon>
        <taxon>Eurotiales</taxon>
        <taxon>Aspergillaceae</taxon>
        <taxon>Penicillium</taxon>
    </lineage>
</organism>